<dbReference type="Proteomes" id="UP000195963">
    <property type="component" value="Unassembled WGS sequence"/>
</dbReference>
<evidence type="ECO:0000313" key="4">
    <source>
        <dbReference type="Proteomes" id="UP000195963"/>
    </source>
</evidence>
<dbReference type="Pfam" id="PF13477">
    <property type="entry name" value="Glyco_trans_4_2"/>
    <property type="match status" value="1"/>
</dbReference>
<proteinExistence type="predicted"/>
<dbReference type="AlphaFoldDB" id="A0A1Y6MIJ6"/>
<feature type="domain" description="Glycosyl transferase family 1" evidence="1">
    <location>
        <begin position="187"/>
        <end position="348"/>
    </location>
</feature>
<feature type="domain" description="Glycosyltransferase subfamily 4-like N-terminal" evidence="2">
    <location>
        <begin position="9"/>
        <end position="146"/>
    </location>
</feature>
<dbReference type="EMBL" id="FYAK01000003">
    <property type="protein sequence ID" value="SMY35600.1"/>
    <property type="molecule type" value="Genomic_DNA"/>
</dbReference>
<evidence type="ECO:0000259" key="1">
    <source>
        <dbReference type="Pfam" id="PF00534"/>
    </source>
</evidence>
<dbReference type="CDD" id="cd03808">
    <property type="entry name" value="GT4_CapM-like"/>
    <property type="match status" value="1"/>
</dbReference>
<dbReference type="PANTHER" id="PTHR12526">
    <property type="entry name" value="GLYCOSYLTRANSFERASE"/>
    <property type="match status" value="1"/>
</dbReference>
<dbReference type="GO" id="GO:0016757">
    <property type="term" value="F:glycosyltransferase activity"/>
    <property type="evidence" value="ECO:0007669"/>
    <property type="project" value="UniProtKB-KW"/>
</dbReference>
<keyword evidence="4" id="KW-1185">Reference proteome</keyword>
<organism evidence="3 4">
    <name type="scientific">Photobacterium malacitanum</name>
    <dbReference type="NCBI Taxonomy" id="2204294"/>
    <lineage>
        <taxon>Bacteria</taxon>
        <taxon>Pseudomonadati</taxon>
        <taxon>Pseudomonadota</taxon>
        <taxon>Gammaproteobacteria</taxon>
        <taxon>Vibrionales</taxon>
        <taxon>Vibrionaceae</taxon>
        <taxon>Photobacterium</taxon>
    </lineage>
</organism>
<dbReference type="EC" id="2.4.-.-" evidence="3"/>
<gene>
    <name evidence="3" type="primary">epsD_1</name>
    <name evidence="3" type="ORF">PMAL9190_01969</name>
</gene>
<dbReference type="SUPFAM" id="SSF53756">
    <property type="entry name" value="UDP-Glycosyltransferase/glycogen phosphorylase"/>
    <property type="match status" value="1"/>
</dbReference>
<accession>A0A1Y6MIJ6</accession>
<evidence type="ECO:0000313" key="3">
    <source>
        <dbReference type="EMBL" id="SMY35600.1"/>
    </source>
</evidence>
<dbReference type="InterPro" id="IPR028098">
    <property type="entry name" value="Glyco_trans_4-like_N"/>
</dbReference>
<keyword evidence="3" id="KW-0328">Glycosyltransferase</keyword>
<dbReference type="Pfam" id="PF00534">
    <property type="entry name" value="Glycos_transf_1"/>
    <property type="match status" value="1"/>
</dbReference>
<name>A0A1Y6MIJ6_9GAMM</name>
<dbReference type="RefSeq" id="WP_087845029.1">
    <property type="nucleotide sequence ID" value="NZ_FYAK01000003.1"/>
</dbReference>
<dbReference type="GO" id="GO:1901135">
    <property type="term" value="P:carbohydrate derivative metabolic process"/>
    <property type="evidence" value="ECO:0007669"/>
    <property type="project" value="UniProtKB-ARBA"/>
</dbReference>
<keyword evidence="3" id="KW-0808">Transferase</keyword>
<evidence type="ECO:0000259" key="2">
    <source>
        <dbReference type="Pfam" id="PF13477"/>
    </source>
</evidence>
<dbReference type="InterPro" id="IPR001296">
    <property type="entry name" value="Glyco_trans_1"/>
</dbReference>
<dbReference type="Gene3D" id="3.40.50.2000">
    <property type="entry name" value="Glycogen Phosphorylase B"/>
    <property type="match status" value="2"/>
</dbReference>
<protein>
    <submittedName>
        <fullName evidence="3">Putative glycosyltransferase EpsD</fullName>
        <ecNumber evidence="3">2.4.-.-</ecNumber>
    </submittedName>
</protein>
<reference evidence="4" key="1">
    <citation type="submission" date="2017-06" db="EMBL/GenBank/DDBJ databases">
        <authorList>
            <person name="Rodrigo-Torres L."/>
            <person name="Arahal R.D."/>
            <person name="Lucena T."/>
        </authorList>
    </citation>
    <scope>NUCLEOTIDE SEQUENCE [LARGE SCALE GENOMIC DNA]</scope>
    <source>
        <strain evidence="4">CECT 9190</strain>
    </source>
</reference>
<dbReference type="PANTHER" id="PTHR12526:SF630">
    <property type="entry name" value="GLYCOSYLTRANSFERASE"/>
    <property type="match status" value="1"/>
</dbReference>
<sequence>MKILQVTTVATTLNAFLLPYAKAFKALGWQVDAAAEGVNDFPGVIAAHDNVYNIDFCRNPLKIKQLLASVVQIRRLIKRNGYDVVHVHTPIAAFLTRLATVGLTKTKIFYTAHGFHYINTNTKVKNFIFYLAEKIASFKTDYLFVINNEDYKFAIDKKIAPKDKVTKIYGIGVDESLYQFNADMRIQKRHQLNVENEFVILQIAELNHNKNQQQVLRALAKIKQQQLGEFKYILAGVGPELQQLELLTKQLNLTDDVQFLGFRNDVQDLISAADVVCLSSQREGLPRCIMEAMCAERPIIASNIRGCNDLLSSGCGELVQYNDTEAWVEGFTTLIKKPELRLTMGRKGLQEIKKNYTEKDVVSSVIDIYQRYV</sequence>